<evidence type="ECO:0000313" key="2">
    <source>
        <dbReference type="EnsemblMetazoa" id="GBRI030599-PA"/>
    </source>
</evidence>
<dbReference type="Proteomes" id="UP000091820">
    <property type="component" value="Unassembled WGS sequence"/>
</dbReference>
<dbReference type="STRING" id="37001.A0A1A9WSP8"/>
<feature type="compositionally biased region" description="Polar residues" evidence="1">
    <location>
        <begin position="36"/>
        <end position="65"/>
    </location>
</feature>
<evidence type="ECO:0000313" key="3">
    <source>
        <dbReference type="Proteomes" id="UP000091820"/>
    </source>
</evidence>
<proteinExistence type="predicted"/>
<dbReference type="EnsemblMetazoa" id="GBRI030599-RA">
    <property type="protein sequence ID" value="GBRI030599-PA"/>
    <property type="gene ID" value="GBRI030599"/>
</dbReference>
<organism evidence="2 3">
    <name type="scientific">Glossina brevipalpis</name>
    <dbReference type="NCBI Taxonomy" id="37001"/>
    <lineage>
        <taxon>Eukaryota</taxon>
        <taxon>Metazoa</taxon>
        <taxon>Ecdysozoa</taxon>
        <taxon>Arthropoda</taxon>
        <taxon>Hexapoda</taxon>
        <taxon>Insecta</taxon>
        <taxon>Pterygota</taxon>
        <taxon>Neoptera</taxon>
        <taxon>Endopterygota</taxon>
        <taxon>Diptera</taxon>
        <taxon>Brachycera</taxon>
        <taxon>Muscomorpha</taxon>
        <taxon>Hippoboscoidea</taxon>
        <taxon>Glossinidae</taxon>
        <taxon>Glossina</taxon>
    </lineage>
</organism>
<feature type="region of interest" description="Disordered" evidence="1">
    <location>
        <begin position="29"/>
        <end position="65"/>
    </location>
</feature>
<keyword evidence="3" id="KW-1185">Reference proteome</keyword>
<name>A0A1A9WSP8_9MUSC</name>
<dbReference type="VEuPathDB" id="VectorBase:GBRI030599"/>
<protein>
    <submittedName>
        <fullName evidence="2">Uncharacterized protein</fullName>
    </submittedName>
</protein>
<dbReference type="AlphaFoldDB" id="A0A1A9WSP8"/>
<sequence length="529" mass="60599">MSIQDETAPPHFDWDCSAIDNINHSISLPISDKNESTNAHRSSSEITNASEPTNGQSENSNKQLEFSRNTTKKAFSYQDIHSEYTKKRFKHVESKVGQYIANMRAQAHGKRQRHSDEFIRCRSLPETLIDKRELHSNTISTEQKFVFLRQKTDDSNNNNTPNQKVESNFEPLINIDQDTYTQLLSEKERNDYLQEKLDEKNTDILRLKKNIDYMRFELAQCKDKLQQTTTKLHDAKILSSSYRSVSVLGMQTKQSWRDSSLKFNKSTQTDITSSSSPMPHVRLAANAIFNSSITPDCNNNSFDYKRVGVRAPVAVKKPRTKTTTIQPISLNFSNTNKQEKHDHYLNTTENLSQQQGSFDLTPSKQSELTFSDNKTVNHFIISSSMTSHSEANISLEKNIATNTQPNRSNQEQLRDPNDCSHYLKRIENNTATIVANSNYITNESNSSILTTTSNDAVKACNEHKCRGFRSRIIRLFRSCTRCDNPNRPLNNTSNNKEKKEQSYIQIPLLGENLKNPRRNETYNCNSVSL</sequence>
<evidence type="ECO:0000256" key="1">
    <source>
        <dbReference type="SAM" id="MobiDB-lite"/>
    </source>
</evidence>
<reference evidence="3" key="1">
    <citation type="submission" date="2014-03" db="EMBL/GenBank/DDBJ databases">
        <authorList>
            <person name="Aksoy S."/>
            <person name="Warren W."/>
            <person name="Wilson R.K."/>
        </authorList>
    </citation>
    <scope>NUCLEOTIDE SEQUENCE [LARGE SCALE GENOMIC DNA]</scope>
    <source>
        <strain evidence="3">IAEA</strain>
    </source>
</reference>
<reference evidence="2" key="2">
    <citation type="submission" date="2020-05" db="UniProtKB">
        <authorList>
            <consortium name="EnsemblMetazoa"/>
        </authorList>
    </citation>
    <scope>IDENTIFICATION</scope>
    <source>
        <strain evidence="2">IAEA</strain>
    </source>
</reference>
<accession>A0A1A9WSP8</accession>